<proteinExistence type="predicted"/>
<dbReference type="SMART" id="SM00034">
    <property type="entry name" value="CLECT"/>
    <property type="match status" value="1"/>
</dbReference>
<evidence type="ECO:0000256" key="1">
    <source>
        <dbReference type="ARBA" id="ARBA00004401"/>
    </source>
</evidence>
<evidence type="ECO:0000256" key="3">
    <source>
        <dbReference type="SAM" id="Phobius"/>
    </source>
</evidence>
<dbReference type="PROSITE" id="PS50041">
    <property type="entry name" value="C_TYPE_LECTIN_2"/>
    <property type="match status" value="1"/>
</dbReference>
<dbReference type="AlphaFoldDB" id="A0A673TUN4"/>
<evidence type="ECO:0000313" key="5">
    <source>
        <dbReference type="Ensembl" id="ENSSSUP00005015588.1"/>
    </source>
</evidence>
<organism evidence="5 6">
    <name type="scientific">Suricata suricatta</name>
    <name type="common">Meerkat</name>
    <dbReference type="NCBI Taxonomy" id="37032"/>
    <lineage>
        <taxon>Eukaryota</taxon>
        <taxon>Metazoa</taxon>
        <taxon>Chordata</taxon>
        <taxon>Craniata</taxon>
        <taxon>Vertebrata</taxon>
        <taxon>Euteleostomi</taxon>
        <taxon>Mammalia</taxon>
        <taxon>Eutheria</taxon>
        <taxon>Laurasiatheria</taxon>
        <taxon>Carnivora</taxon>
        <taxon>Feliformia</taxon>
        <taxon>Herpestidae</taxon>
        <taxon>Suricata</taxon>
    </lineage>
</organism>
<reference evidence="5" key="3">
    <citation type="submission" date="2025-09" db="UniProtKB">
        <authorList>
            <consortium name="Ensembl"/>
        </authorList>
    </citation>
    <scope>IDENTIFICATION</scope>
</reference>
<dbReference type="Proteomes" id="UP000472268">
    <property type="component" value="Chromosome 17"/>
</dbReference>
<dbReference type="SUPFAM" id="SSF56436">
    <property type="entry name" value="C-type lectin-like"/>
    <property type="match status" value="1"/>
</dbReference>
<keyword evidence="6" id="KW-1185">Reference proteome</keyword>
<sequence length="294" mass="33017">MPCLLTAPPPPQRLLRRLCSGPCFLLLSLGLGLLLLVVVCVIGSQNSKLRDELQALSVTFSNFTASTEVEVKALSSQGGNVGRKMKSLESQLEKQQQELSEDHSSLLLHVKQFVSDLRSLSCQIAVLHGNGSAATCCPVNWVEYEGSCYWFSRSGKSWPEANKYCQLENAHLVVVGSWEEQKFVQHHMGPVNTWMGLTDQSGPWKWVDGTDYEKGFKRPGSCPARSPRPRRRGDTGCEGTNGRHPAQKEPGSKKKKKKKKKEKRKRKREIERERKKPISEGAKDTQGQRRCSWV</sequence>
<evidence type="ECO:0000259" key="4">
    <source>
        <dbReference type="PROSITE" id="PS50041"/>
    </source>
</evidence>
<evidence type="ECO:0000313" key="6">
    <source>
        <dbReference type="Proteomes" id="UP000472268"/>
    </source>
</evidence>
<feature type="region of interest" description="Disordered" evidence="2">
    <location>
        <begin position="217"/>
        <end position="294"/>
    </location>
</feature>
<gene>
    <name evidence="5" type="primary">ASGR2</name>
</gene>
<evidence type="ECO:0000256" key="2">
    <source>
        <dbReference type="SAM" id="MobiDB-lite"/>
    </source>
</evidence>
<reference evidence="5 6" key="1">
    <citation type="submission" date="2019-05" db="EMBL/GenBank/DDBJ databases">
        <title>A Chromosome-scale Meerkat (S. suricatta) Genome Assembly.</title>
        <authorList>
            <person name="Dudchenko O."/>
            <person name="Lieberman Aiden E."/>
            <person name="Tung J."/>
            <person name="Barreiro L.B."/>
            <person name="Clutton-Brock T.H."/>
        </authorList>
    </citation>
    <scope>NUCLEOTIDE SEQUENCE [LARGE SCALE GENOMIC DNA]</scope>
</reference>
<dbReference type="InterPro" id="IPR050828">
    <property type="entry name" value="C-type_lectin/matrix_domain"/>
</dbReference>
<dbReference type="Pfam" id="PF03954">
    <property type="entry name" value="Lectin_N"/>
    <property type="match status" value="1"/>
</dbReference>
<dbReference type="InterPro" id="IPR016187">
    <property type="entry name" value="CTDL_fold"/>
</dbReference>
<dbReference type="Ensembl" id="ENSSSUT00005017789.1">
    <property type="protein sequence ID" value="ENSSSUP00005015588.1"/>
    <property type="gene ID" value="ENSSSUG00005009886.1"/>
</dbReference>
<protein>
    <submittedName>
        <fullName evidence="5">Asialoglycoprotein receptor 1</fullName>
    </submittedName>
</protein>
<keyword evidence="3" id="KW-0812">Transmembrane</keyword>
<feature type="transmembrane region" description="Helical" evidence="3">
    <location>
        <begin position="23"/>
        <end position="44"/>
    </location>
</feature>
<dbReference type="InterPro" id="IPR016186">
    <property type="entry name" value="C-type_lectin-like/link_sf"/>
</dbReference>
<name>A0A673TUN4_SURSU</name>
<keyword evidence="3" id="KW-1133">Transmembrane helix</keyword>
<reference evidence="5" key="2">
    <citation type="submission" date="2025-08" db="UniProtKB">
        <authorList>
            <consortium name="Ensembl"/>
        </authorList>
    </citation>
    <scope>IDENTIFICATION</scope>
</reference>
<dbReference type="Gene3D" id="3.10.100.10">
    <property type="entry name" value="Mannose-Binding Protein A, subunit A"/>
    <property type="match status" value="1"/>
</dbReference>
<accession>A0A673TUN4</accession>
<dbReference type="PANTHER" id="PTHR45710">
    <property type="entry name" value="C-TYPE LECTIN DOMAIN-CONTAINING PROTEIN 180"/>
    <property type="match status" value="1"/>
</dbReference>
<keyword evidence="3" id="KW-0472">Membrane</keyword>
<feature type="compositionally biased region" description="Basic residues" evidence="2">
    <location>
        <begin position="253"/>
        <end position="267"/>
    </location>
</feature>
<dbReference type="Pfam" id="PF00059">
    <property type="entry name" value="Lectin_C"/>
    <property type="match status" value="1"/>
</dbReference>
<dbReference type="GO" id="GO:0005886">
    <property type="term" value="C:plasma membrane"/>
    <property type="evidence" value="ECO:0007669"/>
    <property type="project" value="UniProtKB-SubCell"/>
</dbReference>
<feature type="compositionally biased region" description="Basic and acidic residues" evidence="2">
    <location>
        <begin position="268"/>
        <end position="287"/>
    </location>
</feature>
<comment type="subcellular location">
    <subcellularLocation>
        <location evidence="1">Cell membrane</location>
        <topology evidence="1">Single-pass type II membrane protein</topology>
    </subcellularLocation>
</comment>
<feature type="domain" description="C-type lectin" evidence="4">
    <location>
        <begin position="144"/>
        <end position="238"/>
    </location>
</feature>
<dbReference type="InterPro" id="IPR001304">
    <property type="entry name" value="C-type_lectin-like"/>
</dbReference>
<dbReference type="PANTHER" id="PTHR45710:SF26">
    <property type="entry name" value="RH26557P"/>
    <property type="match status" value="1"/>
</dbReference>